<dbReference type="Proteomes" id="UP000184693">
    <property type="component" value="Unassembled WGS sequence"/>
</dbReference>
<feature type="transmembrane region" description="Helical" evidence="1">
    <location>
        <begin position="20"/>
        <end position="44"/>
    </location>
</feature>
<evidence type="ECO:0000256" key="1">
    <source>
        <dbReference type="SAM" id="Phobius"/>
    </source>
</evidence>
<organism evidence="2 3">
    <name type="scientific">Paraburkholderia phenazinium</name>
    <dbReference type="NCBI Taxonomy" id="60549"/>
    <lineage>
        <taxon>Bacteria</taxon>
        <taxon>Pseudomonadati</taxon>
        <taxon>Pseudomonadota</taxon>
        <taxon>Betaproteobacteria</taxon>
        <taxon>Burkholderiales</taxon>
        <taxon>Burkholderiaceae</taxon>
        <taxon>Paraburkholderia</taxon>
    </lineage>
</organism>
<proteinExistence type="predicted"/>
<dbReference type="AlphaFoldDB" id="A0A1N6ETP4"/>
<evidence type="ECO:0000313" key="2">
    <source>
        <dbReference type="EMBL" id="SIN86360.1"/>
    </source>
</evidence>
<keyword evidence="1" id="KW-0812">Transmembrane</keyword>
<evidence type="ECO:0000313" key="3">
    <source>
        <dbReference type="Proteomes" id="UP000184693"/>
    </source>
</evidence>
<reference evidence="2 3" key="1">
    <citation type="submission" date="2016-11" db="EMBL/GenBank/DDBJ databases">
        <authorList>
            <person name="Jaros S."/>
            <person name="Januszkiewicz K."/>
            <person name="Wedrychowicz H."/>
        </authorList>
    </citation>
    <scope>NUCLEOTIDE SEQUENCE [LARGE SCALE GENOMIC DNA]</scope>
    <source>
        <strain evidence="2 3">GAS86</strain>
    </source>
</reference>
<accession>A0A1N6ETP4</accession>
<keyword evidence="1" id="KW-1133">Transmembrane helix</keyword>
<keyword evidence="1" id="KW-0472">Membrane</keyword>
<name>A0A1N6ETP4_9BURK</name>
<dbReference type="EMBL" id="FSRM01000001">
    <property type="protein sequence ID" value="SIN86360.1"/>
    <property type="molecule type" value="Genomic_DNA"/>
</dbReference>
<gene>
    <name evidence="2" type="ORF">SAMN05444168_0965</name>
</gene>
<sequence length="46" mass="5545">MPNLIDYLLENDDVRHRAMMYIAYFMFIGSGIYSVSLLIARLFFWH</sequence>
<dbReference type="RefSeq" id="WP_167379370.1">
    <property type="nucleotide sequence ID" value="NZ_FSRM01000001.1"/>
</dbReference>
<protein>
    <submittedName>
        <fullName evidence="2">Uncharacterized protein</fullName>
    </submittedName>
</protein>